<dbReference type="Pfam" id="PF04932">
    <property type="entry name" value="Wzy_C"/>
    <property type="match status" value="1"/>
</dbReference>
<dbReference type="PANTHER" id="PTHR37422">
    <property type="entry name" value="TEICHURONIC ACID BIOSYNTHESIS PROTEIN TUAE"/>
    <property type="match status" value="1"/>
</dbReference>
<feature type="transmembrane region" description="Helical" evidence="5">
    <location>
        <begin position="153"/>
        <end position="170"/>
    </location>
</feature>
<feature type="transmembrane region" description="Helical" evidence="5">
    <location>
        <begin position="120"/>
        <end position="141"/>
    </location>
</feature>
<feature type="transmembrane region" description="Helical" evidence="5">
    <location>
        <begin position="91"/>
        <end position="108"/>
    </location>
</feature>
<evidence type="ECO:0000313" key="7">
    <source>
        <dbReference type="EMBL" id="VFR85082.1"/>
    </source>
</evidence>
<feature type="transmembrane region" description="Helical" evidence="5">
    <location>
        <begin position="66"/>
        <end position="85"/>
    </location>
</feature>
<evidence type="ECO:0000256" key="5">
    <source>
        <dbReference type="SAM" id="Phobius"/>
    </source>
</evidence>
<accession>A0A484UF35</accession>
<protein>
    <submittedName>
        <fullName evidence="7">Lipid A core - O-antigen ligase and related enzymes</fullName>
    </submittedName>
</protein>
<dbReference type="InterPro" id="IPR051533">
    <property type="entry name" value="WaaL-like"/>
</dbReference>
<organism evidence="7">
    <name type="scientific">plant metagenome</name>
    <dbReference type="NCBI Taxonomy" id="1297885"/>
    <lineage>
        <taxon>unclassified sequences</taxon>
        <taxon>metagenomes</taxon>
        <taxon>organismal metagenomes</taxon>
    </lineage>
</organism>
<feature type="transmembrane region" description="Helical" evidence="5">
    <location>
        <begin position="299"/>
        <end position="317"/>
    </location>
</feature>
<dbReference type="GO" id="GO:0016020">
    <property type="term" value="C:membrane"/>
    <property type="evidence" value="ECO:0007669"/>
    <property type="project" value="UniProtKB-SubCell"/>
</dbReference>
<name>A0A484UF35_9ZZZZ</name>
<feature type="transmembrane region" description="Helical" evidence="5">
    <location>
        <begin position="450"/>
        <end position="471"/>
    </location>
</feature>
<feature type="transmembrane region" description="Helical" evidence="5">
    <location>
        <begin position="251"/>
        <end position="269"/>
    </location>
</feature>
<dbReference type="EMBL" id="CAADIP010000014">
    <property type="protein sequence ID" value="VFR85082.1"/>
    <property type="molecule type" value="Genomic_DNA"/>
</dbReference>
<dbReference type="InterPro" id="IPR007016">
    <property type="entry name" value="O-antigen_ligase-rel_domated"/>
</dbReference>
<evidence type="ECO:0000256" key="4">
    <source>
        <dbReference type="ARBA" id="ARBA00023136"/>
    </source>
</evidence>
<keyword evidence="7" id="KW-0436">Ligase</keyword>
<feature type="transmembrane region" description="Helical" evidence="5">
    <location>
        <begin position="275"/>
        <end position="292"/>
    </location>
</feature>
<gene>
    <name evidence="7" type="ORF">IVO3_0322</name>
    <name evidence="8" type="ORF">RAN7_0320</name>
</gene>
<dbReference type="AlphaFoldDB" id="A0A484UF35"/>
<dbReference type="GO" id="GO:0016874">
    <property type="term" value="F:ligase activity"/>
    <property type="evidence" value="ECO:0007669"/>
    <property type="project" value="UniProtKB-KW"/>
</dbReference>
<evidence type="ECO:0000256" key="2">
    <source>
        <dbReference type="ARBA" id="ARBA00022692"/>
    </source>
</evidence>
<reference evidence="7" key="1">
    <citation type="submission" date="2019-03" db="EMBL/GenBank/DDBJ databases">
        <authorList>
            <person name="Danneels B."/>
        </authorList>
    </citation>
    <scope>NUCLEOTIDE SEQUENCE</scope>
</reference>
<proteinExistence type="predicted"/>
<feature type="transmembrane region" description="Helical" evidence="5">
    <location>
        <begin position="426"/>
        <end position="444"/>
    </location>
</feature>
<feature type="transmembrane region" description="Helical" evidence="5">
    <location>
        <begin position="393"/>
        <end position="414"/>
    </location>
</feature>
<evidence type="ECO:0000259" key="6">
    <source>
        <dbReference type="Pfam" id="PF04932"/>
    </source>
</evidence>
<keyword evidence="2 5" id="KW-0812">Transmembrane</keyword>
<evidence type="ECO:0000256" key="1">
    <source>
        <dbReference type="ARBA" id="ARBA00004141"/>
    </source>
</evidence>
<keyword evidence="3 5" id="KW-1133">Transmembrane helix</keyword>
<feature type="transmembrane region" description="Helical" evidence="5">
    <location>
        <begin position="182"/>
        <end position="203"/>
    </location>
</feature>
<dbReference type="PANTHER" id="PTHR37422:SF23">
    <property type="entry name" value="TEICHURONIC ACID BIOSYNTHESIS PROTEIN TUAE"/>
    <property type="match status" value="1"/>
</dbReference>
<evidence type="ECO:0000313" key="8">
    <source>
        <dbReference type="EMBL" id="VFS25826.1"/>
    </source>
</evidence>
<keyword evidence="4 5" id="KW-0472">Membrane</keyword>
<sequence>MAGSAAEDWVAGSFCLDLAQDGFRLRHCKFFVGRISTPLHLMNFFRRFFANSRHGHAPSDTMRGGLWPWILLLLFSCVSFGGLLLLKAESWSWTILSLLGLFFWFGLHRGRVDVSPSLRTWGFICLGWSIAALGSWAANGFLISQGRELDTPYLKFLLVPFIVFGLMPMVQVNAQRLANRIWVCYIIGAVLCFAAAYAQLHGWAGAWLVGEGRGRASGAVNPIYFGNISLLLGFLGLLGGLQLARRYGAMVWGLVGWFALLCGLMASVLSLSRGGWVALPFLLFIVVASAWSRRQKGRLIGIIGVFLAGILVAQTLVPKDALRERIDLVYTGLSSFDPNASQDSVGYRLRMWQHALEIAVDHPLFGTGPGSYVFETGSGAPRFWHAHSDYFNIAANLGLLGVLALLLTYVYPAWRFLRLCRSAEPWRAELALGGVLVVAGYAIFSLTDVMFYRSIGTVFYLGTVTFLLALAEPGPGSCSTRPAGTVGP</sequence>
<evidence type="ECO:0000256" key="3">
    <source>
        <dbReference type="ARBA" id="ARBA00022989"/>
    </source>
</evidence>
<feature type="domain" description="O-antigen ligase-related" evidence="6">
    <location>
        <begin position="258"/>
        <end position="405"/>
    </location>
</feature>
<dbReference type="EMBL" id="CAADIZ010000033">
    <property type="protein sequence ID" value="VFS25826.1"/>
    <property type="molecule type" value="Genomic_DNA"/>
</dbReference>
<feature type="transmembrane region" description="Helical" evidence="5">
    <location>
        <begin position="223"/>
        <end position="244"/>
    </location>
</feature>
<comment type="subcellular location">
    <subcellularLocation>
        <location evidence="1">Membrane</location>
        <topology evidence="1">Multi-pass membrane protein</topology>
    </subcellularLocation>
</comment>